<keyword evidence="4 13" id="KW-0894">Sodium channel</keyword>
<dbReference type="PANTHER" id="PTHR11690">
    <property type="entry name" value="AMILORIDE-SENSITIVE SODIUM CHANNEL-RELATED"/>
    <property type="match status" value="1"/>
</dbReference>
<protein>
    <submittedName>
        <fullName evidence="17">Amiloride-sensitive sodium channel</fullName>
    </submittedName>
</protein>
<keyword evidence="3 13" id="KW-0813">Transport</keyword>
<keyword evidence="7" id="KW-0915">Sodium</keyword>
<evidence type="ECO:0000256" key="15">
    <source>
        <dbReference type="SAM" id="Phobius"/>
    </source>
</evidence>
<dbReference type="PANTHER" id="PTHR11690:SF269">
    <property type="entry name" value="DEGENERIN-LIKE PROTEIN ASIC-2"/>
    <property type="match status" value="1"/>
</dbReference>
<keyword evidence="11 13" id="KW-0739">Sodium transport</keyword>
<evidence type="ECO:0000256" key="2">
    <source>
        <dbReference type="ARBA" id="ARBA00007193"/>
    </source>
</evidence>
<evidence type="ECO:0000256" key="3">
    <source>
        <dbReference type="ARBA" id="ARBA00022448"/>
    </source>
</evidence>
<evidence type="ECO:0000313" key="17">
    <source>
        <dbReference type="WBParaSite" id="HCON_00023210-00001"/>
    </source>
</evidence>
<evidence type="ECO:0000256" key="10">
    <source>
        <dbReference type="ARBA" id="ARBA00023180"/>
    </source>
</evidence>
<dbReference type="InterPro" id="IPR001873">
    <property type="entry name" value="ENaC"/>
</dbReference>
<dbReference type="OrthoDB" id="6021021at2759"/>
<evidence type="ECO:0000256" key="8">
    <source>
        <dbReference type="ARBA" id="ARBA00023065"/>
    </source>
</evidence>
<feature type="transmembrane region" description="Helical" evidence="15">
    <location>
        <begin position="32"/>
        <end position="50"/>
    </location>
</feature>
<dbReference type="WBParaSite" id="HCON_00023210-00001">
    <property type="protein sequence ID" value="HCON_00023210-00001"/>
    <property type="gene ID" value="HCON_00023210"/>
</dbReference>
<dbReference type="GO" id="GO:0005886">
    <property type="term" value="C:plasma membrane"/>
    <property type="evidence" value="ECO:0007669"/>
    <property type="project" value="TreeGrafter"/>
</dbReference>
<comment type="subcellular location">
    <subcellularLocation>
        <location evidence="1">Membrane</location>
        <topology evidence="1">Multi-pass membrane protein</topology>
    </subcellularLocation>
</comment>
<evidence type="ECO:0000256" key="9">
    <source>
        <dbReference type="ARBA" id="ARBA00023136"/>
    </source>
</evidence>
<dbReference type="PROSITE" id="PS01206">
    <property type="entry name" value="ASC"/>
    <property type="match status" value="1"/>
</dbReference>
<organism evidence="16 17">
    <name type="scientific">Haemonchus contortus</name>
    <name type="common">Barber pole worm</name>
    <dbReference type="NCBI Taxonomy" id="6289"/>
    <lineage>
        <taxon>Eukaryota</taxon>
        <taxon>Metazoa</taxon>
        <taxon>Ecdysozoa</taxon>
        <taxon>Nematoda</taxon>
        <taxon>Chromadorea</taxon>
        <taxon>Rhabditida</taxon>
        <taxon>Rhabditina</taxon>
        <taxon>Rhabditomorpha</taxon>
        <taxon>Strongyloidea</taxon>
        <taxon>Trichostrongylidae</taxon>
        <taxon>Haemonchus</taxon>
    </lineage>
</organism>
<comment type="similarity">
    <text evidence="2 13">Belongs to the amiloride-sensitive sodium channel (TC 1.A.6) family.</text>
</comment>
<keyword evidence="16" id="KW-1185">Reference proteome</keyword>
<feature type="compositionally biased region" description="Basic and acidic residues" evidence="14">
    <location>
        <begin position="513"/>
        <end position="523"/>
    </location>
</feature>
<evidence type="ECO:0000256" key="11">
    <source>
        <dbReference type="ARBA" id="ARBA00023201"/>
    </source>
</evidence>
<evidence type="ECO:0000256" key="1">
    <source>
        <dbReference type="ARBA" id="ARBA00004141"/>
    </source>
</evidence>
<keyword evidence="10" id="KW-0325">Glycoprotein</keyword>
<dbReference type="AlphaFoldDB" id="A0A7I4XWR2"/>
<proteinExistence type="inferred from homology"/>
<dbReference type="Pfam" id="PF00858">
    <property type="entry name" value="ASC"/>
    <property type="match status" value="1"/>
</dbReference>
<accession>A0A7I4XWR2</accession>
<evidence type="ECO:0000256" key="12">
    <source>
        <dbReference type="ARBA" id="ARBA00023303"/>
    </source>
</evidence>
<dbReference type="Gene3D" id="1.10.287.770">
    <property type="entry name" value="YojJ-like"/>
    <property type="match status" value="1"/>
</dbReference>
<keyword evidence="8 13" id="KW-0406">Ion transport</keyword>
<evidence type="ECO:0000313" key="16">
    <source>
        <dbReference type="Proteomes" id="UP000025227"/>
    </source>
</evidence>
<evidence type="ECO:0000256" key="5">
    <source>
        <dbReference type="ARBA" id="ARBA00022692"/>
    </source>
</evidence>
<dbReference type="GO" id="GO:0015280">
    <property type="term" value="F:ligand-gated sodium channel activity"/>
    <property type="evidence" value="ECO:0007669"/>
    <property type="project" value="TreeGrafter"/>
</dbReference>
<feature type="compositionally biased region" description="Acidic residues" evidence="14">
    <location>
        <begin position="524"/>
        <end position="537"/>
    </location>
</feature>
<sequence>MGLAQVLHDFANWSTVCGVPHIANARTRAWRVFWSVVFICMFSMFVYQLYTMIVKFISFPSNVNTEIFFKEQAFPVVTVCNSNPYKLSAILNQSNNLDTIKHLMDVYVGASSKSLTASDEYGLYELMNTDYEKEQRAWDALALEAAQLGEEQLNPALYTFGELITDCTFSGKKCSAADFTRIVDPIYGACYSFNEDSTLSYSTSRAGMKFGLKLLITVSQQTTSMVKDFLPTTKMAGARVAIHPRGVHAALDNNGINVGVGYQTAISLVSTRTQRLKEPYGKCVDTEPDATNLYKSNVYTLETCFYNCRQRETIKQCSCANPRFKKADSQQWCLPTKVNLDCLTSLRGDQASTTPNISPLQDCSCGPPCSETSYLTTASISKFPAEDYFVATDPTQGVAGSCDNQNPTFNQDPRRCREWYAKNALLLQVFFETLKYESYTEVPSYGISPALNDLGGQAGLWLGLSVISVIEVCALIMMLILYCVTCGRLKIRPDDGELEEDERIKDIGEVKKELDHADRHDKAMEEDDDIDIEDEINDNNNEKKAE</sequence>
<feature type="transmembrane region" description="Helical" evidence="15">
    <location>
        <begin position="458"/>
        <end position="484"/>
    </location>
</feature>
<keyword evidence="12 13" id="KW-0407">Ion channel</keyword>
<evidence type="ECO:0000256" key="14">
    <source>
        <dbReference type="SAM" id="MobiDB-lite"/>
    </source>
</evidence>
<keyword evidence="6 15" id="KW-1133">Transmembrane helix</keyword>
<evidence type="ECO:0000256" key="7">
    <source>
        <dbReference type="ARBA" id="ARBA00023053"/>
    </source>
</evidence>
<evidence type="ECO:0000256" key="4">
    <source>
        <dbReference type="ARBA" id="ARBA00022461"/>
    </source>
</evidence>
<keyword evidence="5 13" id="KW-0812">Transmembrane</keyword>
<name>A0A7I4XWR2_HAECO</name>
<feature type="region of interest" description="Disordered" evidence="14">
    <location>
        <begin position="513"/>
        <end position="546"/>
    </location>
</feature>
<evidence type="ECO:0000256" key="6">
    <source>
        <dbReference type="ARBA" id="ARBA00022989"/>
    </source>
</evidence>
<reference evidence="17" key="1">
    <citation type="submission" date="2020-12" db="UniProtKB">
        <authorList>
            <consortium name="WormBaseParasite"/>
        </authorList>
    </citation>
    <scope>IDENTIFICATION</scope>
    <source>
        <strain evidence="17">MHco3</strain>
    </source>
</reference>
<dbReference type="Proteomes" id="UP000025227">
    <property type="component" value="Unplaced"/>
</dbReference>
<dbReference type="PRINTS" id="PR01078">
    <property type="entry name" value="AMINACHANNEL"/>
</dbReference>
<dbReference type="Gene3D" id="2.60.470.10">
    <property type="entry name" value="Acid-sensing ion channels like domains"/>
    <property type="match status" value="1"/>
</dbReference>
<dbReference type="InterPro" id="IPR020903">
    <property type="entry name" value="ENaC_CS"/>
</dbReference>
<dbReference type="OMA" id="KLMLTVT"/>
<evidence type="ECO:0000256" key="13">
    <source>
        <dbReference type="RuleBase" id="RU000679"/>
    </source>
</evidence>
<keyword evidence="9 15" id="KW-0472">Membrane</keyword>